<reference evidence="10" key="1">
    <citation type="journal article" date="2019" name="Int. J. Syst. Evol. Microbiol.">
        <title>The Global Catalogue of Microorganisms (GCM) 10K type strain sequencing project: providing services to taxonomists for standard genome sequencing and annotation.</title>
        <authorList>
            <consortium name="The Broad Institute Genomics Platform"/>
            <consortium name="The Broad Institute Genome Sequencing Center for Infectious Disease"/>
            <person name="Wu L."/>
            <person name="Ma J."/>
        </authorList>
    </citation>
    <scope>NUCLEOTIDE SEQUENCE [LARGE SCALE GENOMIC DNA]</scope>
    <source>
        <strain evidence="10">CCUG 57401</strain>
    </source>
</reference>
<dbReference type="Pfam" id="PF08352">
    <property type="entry name" value="oligo_HPY"/>
    <property type="match status" value="1"/>
</dbReference>
<comment type="subcellular location">
    <subcellularLocation>
        <location evidence="1">Cell inner membrane</location>
        <topology evidence="1">Peripheral membrane protein</topology>
    </subcellularLocation>
</comment>
<evidence type="ECO:0000313" key="10">
    <source>
        <dbReference type="Proteomes" id="UP001596037"/>
    </source>
</evidence>
<evidence type="ECO:0000256" key="2">
    <source>
        <dbReference type="ARBA" id="ARBA00005417"/>
    </source>
</evidence>
<dbReference type="PROSITE" id="PS50893">
    <property type="entry name" value="ABC_TRANSPORTER_2"/>
    <property type="match status" value="1"/>
</dbReference>
<dbReference type="GO" id="GO:0005524">
    <property type="term" value="F:ATP binding"/>
    <property type="evidence" value="ECO:0007669"/>
    <property type="project" value="UniProtKB-KW"/>
</dbReference>
<dbReference type="SUPFAM" id="SSF52540">
    <property type="entry name" value="P-loop containing nucleoside triphosphate hydrolases"/>
    <property type="match status" value="1"/>
</dbReference>
<accession>A0ABW0NDZ4</accession>
<dbReference type="EMBL" id="JBHSMF010000006">
    <property type="protein sequence ID" value="MFC5498207.1"/>
    <property type="molecule type" value="Genomic_DNA"/>
</dbReference>
<dbReference type="CDD" id="cd03257">
    <property type="entry name" value="ABC_NikE_OppD_transporters"/>
    <property type="match status" value="1"/>
</dbReference>
<evidence type="ECO:0000256" key="4">
    <source>
        <dbReference type="ARBA" id="ARBA00022475"/>
    </source>
</evidence>
<evidence type="ECO:0000256" key="3">
    <source>
        <dbReference type="ARBA" id="ARBA00022448"/>
    </source>
</evidence>
<evidence type="ECO:0000313" key="9">
    <source>
        <dbReference type="EMBL" id="MFC5498207.1"/>
    </source>
</evidence>
<name>A0ABW0NDZ4_9BURK</name>
<dbReference type="RefSeq" id="WP_376850266.1">
    <property type="nucleotide sequence ID" value="NZ_JBHSMF010000006.1"/>
</dbReference>
<dbReference type="Proteomes" id="UP001596037">
    <property type="component" value="Unassembled WGS sequence"/>
</dbReference>
<gene>
    <name evidence="9" type="ORF">ACFPOE_11740</name>
</gene>
<evidence type="ECO:0000256" key="1">
    <source>
        <dbReference type="ARBA" id="ARBA00004417"/>
    </source>
</evidence>
<dbReference type="InterPro" id="IPR003439">
    <property type="entry name" value="ABC_transporter-like_ATP-bd"/>
</dbReference>
<sequence>MSAVPASKPLLEVDDLSVRFKTPEGEITAVNGLSFALERGQTFGIVGESGSGKSQSMLALMGLLASNGRAAGRALFNGEDLLAMPAQRLNKVRGNRVAMIFQDPMTSLNPYLTVERQMTEVLELHKGLTRRSALQLAIQTLESVRIPDAARRIRMYPHEFSGGMRQRIMIAMALLCQPDLLIADEPTTALDVTVQAQTMALLRDLQNEFGTAIILITHDLGVVAGLCDQVMVLYGGRIMEQASAESIFYRPTHPYTLGLLGAAPRLERDEETLVAIPGAPPNMARLPAGCPFSERCAFVMDRCVSQRPPLVPSITDPAVLRACHRDPRECVPELLRSPA</sequence>
<protein>
    <submittedName>
        <fullName evidence="9">Oligopeptide/dipeptide ABC transporter ATP-binding protein</fullName>
    </submittedName>
</protein>
<evidence type="ECO:0000256" key="5">
    <source>
        <dbReference type="ARBA" id="ARBA00022741"/>
    </source>
</evidence>
<organism evidence="9 10">
    <name type="scientific">Caenimonas terrae</name>
    <dbReference type="NCBI Taxonomy" id="696074"/>
    <lineage>
        <taxon>Bacteria</taxon>
        <taxon>Pseudomonadati</taxon>
        <taxon>Pseudomonadota</taxon>
        <taxon>Betaproteobacteria</taxon>
        <taxon>Burkholderiales</taxon>
        <taxon>Comamonadaceae</taxon>
        <taxon>Caenimonas</taxon>
    </lineage>
</organism>
<comment type="similarity">
    <text evidence="2">Belongs to the ABC transporter superfamily.</text>
</comment>
<keyword evidence="3" id="KW-0813">Transport</keyword>
<keyword evidence="7" id="KW-0472">Membrane</keyword>
<feature type="domain" description="ABC transporter" evidence="8">
    <location>
        <begin position="11"/>
        <end position="260"/>
    </location>
</feature>
<dbReference type="InterPro" id="IPR027417">
    <property type="entry name" value="P-loop_NTPase"/>
</dbReference>
<dbReference type="InterPro" id="IPR003593">
    <property type="entry name" value="AAA+_ATPase"/>
</dbReference>
<keyword evidence="5" id="KW-0547">Nucleotide-binding</keyword>
<dbReference type="InterPro" id="IPR013563">
    <property type="entry name" value="Oligopep_ABC_C"/>
</dbReference>
<dbReference type="PANTHER" id="PTHR43297">
    <property type="entry name" value="OLIGOPEPTIDE TRANSPORT ATP-BINDING PROTEIN APPD"/>
    <property type="match status" value="1"/>
</dbReference>
<comment type="caution">
    <text evidence="9">The sequence shown here is derived from an EMBL/GenBank/DDBJ whole genome shotgun (WGS) entry which is preliminary data.</text>
</comment>
<dbReference type="SMART" id="SM00382">
    <property type="entry name" value="AAA"/>
    <property type="match status" value="1"/>
</dbReference>
<evidence type="ECO:0000259" key="8">
    <source>
        <dbReference type="PROSITE" id="PS50893"/>
    </source>
</evidence>
<dbReference type="NCBIfam" id="TIGR01727">
    <property type="entry name" value="oligo_HPY"/>
    <property type="match status" value="1"/>
</dbReference>
<evidence type="ECO:0000256" key="6">
    <source>
        <dbReference type="ARBA" id="ARBA00022840"/>
    </source>
</evidence>
<dbReference type="PROSITE" id="PS00211">
    <property type="entry name" value="ABC_TRANSPORTER_1"/>
    <property type="match status" value="1"/>
</dbReference>
<proteinExistence type="inferred from homology"/>
<keyword evidence="6 9" id="KW-0067">ATP-binding</keyword>
<dbReference type="InterPro" id="IPR050388">
    <property type="entry name" value="ABC_Ni/Peptide_Import"/>
</dbReference>
<dbReference type="InterPro" id="IPR017871">
    <property type="entry name" value="ABC_transporter-like_CS"/>
</dbReference>
<evidence type="ECO:0000256" key="7">
    <source>
        <dbReference type="ARBA" id="ARBA00023136"/>
    </source>
</evidence>
<dbReference type="Gene3D" id="3.40.50.300">
    <property type="entry name" value="P-loop containing nucleotide triphosphate hydrolases"/>
    <property type="match status" value="1"/>
</dbReference>
<dbReference type="PANTHER" id="PTHR43297:SF7">
    <property type="entry name" value="D,D-DIPEPTIDE TRANSPORT ATP-BINDING PROTEIN DDPD-RELATED"/>
    <property type="match status" value="1"/>
</dbReference>
<keyword evidence="10" id="KW-1185">Reference proteome</keyword>
<keyword evidence="4" id="KW-1003">Cell membrane</keyword>
<dbReference type="Pfam" id="PF00005">
    <property type="entry name" value="ABC_tran"/>
    <property type="match status" value="1"/>
</dbReference>